<accession>A0A9Q3KHH0</accession>
<dbReference type="AlphaFoldDB" id="A0A9Q3KHH0"/>
<protein>
    <recommendedName>
        <fullName evidence="1">Integrase zinc-binding domain-containing protein</fullName>
    </recommendedName>
</protein>
<dbReference type="InterPro" id="IPR050951">
    <property type="entry name" value="Retrovirus_Pol_polyprotein"/>
</dbReference>
<proteinExistence type="predicted"/>
<dbReference type="Pfam" id="PF17921">
    <property type="entry name" value="Integrase_H2C2"/>
    <property type="match status" value="1"/>
</dbReference>
<comment type="caution">
    <text evidence="2">The sequence shown here is derived from an EMBL/GenBank/DDBJ whole genome shotgun (WGS) entry which is preliminary data.</text>
</comment>
<dbReference type="Proteomes" id="UP000765509">
    <property type="component" value="Unassembled WGS sequence"/>
</dbReference>
<name>A0A9Q3KHH0_9BASI</name>
<reference evidence="2" key="1">
    <citation type="submission" date="2021-03" db="EMBL/GenBank/DDBJ databases">
        <title>Draft genome sequence of rust myrtle Austropuccinia psidii MF-1, a brazilian biotype.</title>
        <authorList>
            <person name="Quecine M.C."/>
            <person name="Pachon D.M.R."/>
            <person name="Bonatelli M.L."/>
            <person name="Correr F.H."/>
            <person name="Franceschini L.M."/>
            <person name="Leite T.F."/>
            <person name="Margarido G.R.A."/>
            <person name="Almeida C.A."/>
            <person name="Ferrarezi J.A."/>
            <person name="Labate C.A."/>
        </authorList>
    </citation>
    <scope>NUCLEOTIDE SEQUENCE</scope>
    <source>
        <strain evidence="2">MF-1</strain>
    </source>
</reference>
<dbReference type="Gene3D" id="1.10.340.70">
    <property type="match status" value="1"/>
</dbReference>
<feature type="domain" description="Integrase zinc-binding" evidence="1">
    <location>
        <begin position="5"/>
        <end position="61"/>
    </location>
</feature>
<evidence type="ECO:0000313" key="2">
    <source>
        <dbReference type="EMBL" id="MBW0579842.1"/>
    </source>
</evidence>
<organism evidence="2 3">
    <name type="scientific">Austropuccinia psidii MF-1</name>
    <dbReference type="NCBI Taxonomy" id="1389203"/>
    <lineage>
        <taxon>Eukaryota</taxon>
        <taxon>Fungi</taxon>
        <taxon>Dikarya</taxon>
        <taxon>Basidiomycota</taxon>
        <taxon>Pucciniomycotina</taxon>
        <taxon>Pucciniomycetes</taxon>
        <taxon>Pucciniales</taxon>
        <taxon>Sphaerophragmiaceae</taxon>
        <taxon>Austropuccinia</taxon>
    </lineage>
</organism>
<evidence type="ECO:0000259" key="1">
    <source>
        <dbReference type="Pfam" id="PF17921"/>
    </source>
</evidence>
<keyword evidence="3" id="KW-1185">Reference proteome</keyword>
<dbReference type="PANTHER" id="PTHR37984">
    <property type="entry name" value="PROTEIN CBG26694"/>
    <property type="match status" value="1"/>
</dbReference>
<dbReference type="EMBL" id="AVOT02106075">
    <property type="protein sequence ID" value="MBW0579842.1"/>
    <property type="molecule type" value="Genomic_DNA"/>
</dbReference>
<evidence type="ECO:0000313" key="3">
    <source>
        <dbReference type="Proteomes" id="UP000765509"/>
    </source>
</evidence>
<gene>
    <name evidence="2" type="ORF">O181_119557</name>
</gene>
<dbReference type="InterPro" id="IPR041588">
    <property type="entry name" value="Integrase_H2C2"/>
</dbReference>
<sequence length="149" mass="17450">MSFTDRTLINSILHECHDSVVSGHLLEDRILERVKTFSWWQNWRKDIAEYFETCDRFKNTNRATGKKFRMMFQIQEPKSPFEIAQMDWITALPPGGDRSFNAFLVLVDRYRKTPMFLQCHTVDKAMGIAMCHSQGGRGITNHIQQSLLH</sequence>
<dbReference type="PANTHER" id="PTHR37984:SF5">
    <property type="entry name" value="PROTEIN NYNRIN-LIKE"/>
    <property type="match status" value="1"/>
</dbReference>